<dbReference type="PANTHER" id="PTHR34396:SF32">
    <property type="entry name" value="OS09G0382120 PROTEIN"/>
    <property type="match status" value="1"/>
</dbReference>
<evidence type="ECO:0000256" key="8">
    <source>
        <dbReference type="SAM" id="MobiDB-lite"/>
    </source>
</evidence>
<reference evidence="10" key="1">
    <citation type="submission" date="2015-04" db="UniProtKB">
        <authorList>
            <consortium name="EnsemblPlants"/>
        </authorList>
    </citation>
    <scope>IDENTIFICATION</scope>
</reference>
<evidence type="ECO:0000256" key="5">
    <source>
        <dbReference type="ARBA" id="ARBA00023125"/>
    </source>
</evidence>
<keyword evidence="3 7" id="KW-0863">Zinc-finger</keyword>
<dbReference type="HOGENOM" id="CLU_321445_0_0_1"/>
<dbReference type="PROSITE" id="PS50808">
    <property type="entry name" value="ZF_BED"/>
    <property type="match status" value="1"/>
</dbReference>
<feature type="domain" description="BED-type" evidence="9">
    <location>
        <begin position="560"/>
        <end position="618"/>
    </location>
</feature>
<dbReference type="STRING" id="4537.A0A0E0M0Q7"/>
<keyword evidence="11" id="KW-1185">Reference proteome</keyword>
<dbReference type="PANTHER" id="PTHR34396">
    <property type="entry name" value="OS03G0264950 PROTEIN-RELATED"/>
    <property type="match status" value="1"/>
</dbReference>
<protein>
    <recommendedName>
        <fullName evidence="9">BED-type domain-containing protein</fullName>
    </recommendedName>
</protein>
<evidence type="ECO:0000256" key="4">
    <source>
        <dbReference type="ARBA" id="ARBA00022833"/>
    </source>
</evidence>
<evidence type="ECO:0000313" key="11">
    <source>
        <dbReference type="Proteomes" id="UP000026962"/>
    </source>
</evidence>
<evidence type="ECO:0000259" key="9">
    <source>
        <dbReference type="PROSITE" id="PS50808"/>
    </source>
</evidence>
<dbReference type="EnsemblPlants" id="OPUNC09G07350.1">
    <property type="protein sequence ID" value="OPUNC09G07350.1"/>
    <property type="gene ID" value="OPUNC09G07350"/>
</dbReference>
<evidence type="ECO:0000256" key="2">
    <source>
        <dbReference type="ARBA" id="ARBA00022723"/>
    </source>
</evidence>
<evidence type="ECO:0000313" key="10">
    <source>
        <dbReference type="EnsemblPlants" id="OPUNC09G07350.1"/>
    </source>
</evidence>
<dbReference type="eggNOG" id="KOG1121">
    <property type="taxonomic scope" value="Eukaryota"/>
</dbReference>
<dbReference type="GO" id="GO:0046983">
    <property type="term" value="F:protein dimerization activity"/>
    <property type="evidence" value="ECO:0007669"/>
    <property type="project" value="InterPro"/>
</dbReference>
<keyword evidence="4" id="KW-0862">Zinc</keyword>
<feature type="compositionally biased region" description="Basic and acidic residues" evidence="8">
    <location>
        <begin position="645"/>
        <end position="662"/>
    </location>
</feature>
<feature type="region of interest" description="Disordered" evidence="8">
    <location>
        <begin position="634"/>
        <end position="706"/>
    </location>
</feature>
<dbReference type="Pfam" id="PF05699">
    <property type="entry name" value="Dimer_Tnp_hAT"/>
    <property type="match status" value="1"/>
</dbReference>
<dbReference type="GO" id="GO:0005634">
    <property type="term" value="C:nucleus"/>
    <property type="evidence" value="ECO:0007669"/>
    <property type="project" value="UniProtKB-SubCell"/>
</dbReference>
<sequence>MNLKNPEVDQNGSNGLIQTMAMCGYLPMMMYNNRFRKCVPCLNSMVPMPSNDSMFVGFAQVLMCAHDPLLTFLCLSVNYIDHEWERQQKIIRFHHVDPSCNARELSDVILRAIEGFYVCIAIESLTVAQATCLSTRPSAAPGTEEAHATEASSIASAEEHGAPVQDNPTGINTKNLEVDQNVTDKLVRILLMYGYVPSMRNHDEFTVELPSDVDLYLYFTGLFEEEKAKLKKQFESLNSRVSLSVYVWHYDTHSLYLCLSVHYINDQWERKQKIIALRAVGLDELDKFMEKSRKFSKLNKFMEKSRKFSSYPKGPAPLALQYPNRRTKYPNITPHLNSDTIWHVKNTVHHPKYRREIIKSHIPHDLDNDMKDYIEDVNDILLRLFHEYSGQVEDPNCTSSSETSGGDSLYPDDKLWWRPMTELDQYLQDPCLSNDKLNVLRWWKEHNMIYPTISRIARDILAMPYGTNCDIATRTAKRGFKKKTRTAKVTLVESDGSHFVEEFIWHMDQDCDGANHGGTEEERALNGMGDKLENADDMVEQEESSGSAPSPLFLGTRLKRLRSKVWDDFTPIYIDGKLARAECMHCHQVFNSNSTNGTSRLLKHQAKCSPHPQKRPMQQKLPFLADQPKEMLRKNPALPNTLNDINRKSQETDKGLSRKELATCEQKNPTSPDVTNNDQKDQCDDEHLVPKQKCSPAGTILKNPEVDQNGSSGLIQTLAMCGYHPLMMHNDRFRKCVPCFNSMGKMPANNNIGGGFLQLFDKEKAKLKEKFSALSSSVCLSAYVWHHDPFLAFLCLSVHYIDDEWERQQKIITFSEIDPSCGAGQLISVILGAIGNWGLRDKVFSIVLDDEFADDSVASNVESHLHKWNSYCANQSLFVVRYGTHLLDQVIQVGGWMNLTKS</sequence>
<dbReference type="InterPro" id="IPR003656">
    <property type="entry name" value="Znf_BED"/>
</dbReference>
<dbReference type="InterPro" id="IPR012337">
    <property type="entry name" value="RNaseH-like_sf"/>
</dbReference>
<organism evidence="10">
    <name type="scientific">Oryza punctata</name>
    <name type="common">Red rice</name>
    <dbReference type="NCBI Taxonomy" id="4537"/>
    <lineage>
        <taxon>Eukaryota</taxon>
        <taxon>Viridiplantae</taxon>
        <taxon>Streptophyta</taxon>
        <taxon>Embryophyta</taxon>
        <taxon>Tracheophyta</taxon>
        <taxon>Spermatophyta</taxon>
        <taxon>Magnoliopsida</taxon>
        <taxon>Liliopsida</taxon>
        <taxon>Poales</taxon>
        <taxon>Poaceae</taxon>
        <taxon>BOP clade</taxon>
        <taxon>Oryzoideae</taxon>
        <taxon>Oryzeae</taxon>
        <taxon>Oryzinae</taxon>
        <taxon>Oryza</taxon>
    </lineage>
</organism>
<accession>A0A0E0M0Q7</accession>
<proteinExistence type="predicted"/>
<keyword evidence="6" id="KW-0539">Nucleus</keyword>
<dbReference type="AlphaFoldDB" id="A0A0E0M0Q7"/>
<dbReference type="SMART" id="SM00614">
    <property type="entry name" value="ZnF_BED"/>
    <property type="match status" value="1"/>
</dbReference>
<evidence type="ECO:0000256" key="7">
    <source>
        <dbReference type="PROSITE-ProRule" id="PRU00027"/>
    </source>
</evidence>
<dbReference type="OMA" id="IDHEWER"/>
<name>A0A0E0M0Q7_ORYPU</name>
<feature type="region of interest" description="Disordered" evidence="8">
    <location>
        <begin position="138"/>
        <end position="173"/>
    </location>
</feature>
<dbReference type="SUPFAM" id="SSF57667">
    <property type="entry name" value="beta-beta-alpha zinc fingers"/>
    <property type="match status" value="1"/>
</dbReference>
<reference evidence="10" key="2">
    <citation type="submission" date="2018-05" db="EMBL/GenBank/DDBJ databases">
        <title>OpunRS2 (Oryza punctata Reference Sequence Version 2).</title>
        <authorList>
            <person name="Zhang J."/>
            <person name="Kudrna D."/>
            <person name="Lee S."/>
            <person name="Talag J."/>
            <person name="Welchert J."/>
            <person name="Wing R.A."/>
        </authorList>
    </citation>
    <scope>NUCLEOTIDE SEQUENCE [LARGE SCALE GENOMIC DNA]</scope>
</reference>
<feature type="compositionally biased region" description="Polar residues" evidence="8">
    <location>
        <begin position="665"/>
        <end position="677"/>
    </location>
</feature>
<dbReference type="SUPFAM" id="SSF53098">
    <property type="entry name" value="Ribonuclease H-like"/>
    <property type="match status" value="3"/>
</dbReference>
<dbReference type="Proteomes" id="UP000026962">
    <property type="component" value="Chromosome 9"/>
</dbReference>
<dbReference type="Pfam" id="PF02892">
    <property type="entry name" value="zf-BED"/>
    <property type="match status" value="1"/>
</dbReference>
<evidence type="ECO:0000256" key="1">
    <source>
        <dbReference type="ARBA" id="ARBA00004123"/>
    </source>
</evidence>
<keyword evidence="5" id="KW-0238">DNA-binding</keyword>
<dbReference type="GO" id="GO:0006357">
    <property type="term" value="P:regulation of transcription by RNA polymerase II"/>
    <property type="evidence" value="ECO:0007669"/>
    <property type="project" value="TreeGrafter"/>
</dbReference>
<dbReference type="Gramene" id="OPUNC09G07350.1">
    <property type="protein sequence ID" value="OPUNC09G07350.1"/>
    <property type="gene ID" value="OPUNC09G07350"/>
</dbReference>
<dbReference type="GO" id="GO:1990837">
    <property type="term" value="F:sequence-specific double-stranded DNA binding"/>
    <property type="evidence" value="ECO:0007669"/>
    <property type="project" value="TreeGrafter"/>
</dbReference>
<dbReference type="InterPro" id="IPR053031">
    <property type="entry name" value="Cuticle_assoc_protein"/>
</dbReference>
<dbReference type="GO" id="GO:0008270">
    <property type="term" value="F:zinc ion binding"/>
    <property type="evidence" value="ECO:0007669"/>
    <property type="project" value="UniProtKB-KW"/>
</dbReference>
<comment type="subcellular location">
    <subcellularLocation>
        <location evidence="1">Nucleus</location>
    </subcellularLocation>
</comment>
<feature type="compositionally biased region" description="Basic and acidic residues" evidence="8">
    <location>
        <begin position="678"/>
        <end position="689"/>
    </location>
</feature>
<dbReference type="InterPro" id="IPR008906">
    <property type="entry name" value="HATC_C_dom"/>
</dbReference>
<evidence type="ECO:0000256" key="6">
    <source>
        <dbReference type="ARBA" id="ARBA00023242"/>
    </source>
</evidence>
<keyword evidence="2" id="KW-0479">Metal-binding</keyword>
<dbReference type="InterPro" id="IPR036236">
    <property type="entry name" value="Znf_C2H2_sf"/>
</dbReference>
<evidence type="ECO:0000256" key="3">
    <source>
        <dbReference type="ARBA" id="ARBA00022771"/>
    </source>
</evidence>